<feature type="signal peptide" evidence="1">
    <location>
        <begin position="1"/>
        <end position="17"/>
    </location>
</feature>
<accession>B4M5M5</accession>
<keyword evidence="1" id="KW-0732">Signal</keyword>
<dbReference type="OMA" id="SAFECYE"/>
<gene>
    <name evidence="3" type="primary">Dvir\GJ10550</name>
    <name evidence="3" type="ORF">Dvir_GJ10550</name>
</gene>
<dbReference type="OrthoDB" id="8054395at2759"/>
<dbReference type="Pfam" id="PF05267">
    <property type="entry name" value="DUF725"/>
    <property type="match status" value="1"/>
</dbReference>
<dbReference type="EMBL" id="CH940652">
    <property type="protein sequence ID" value="EDW58951.1"/>
    <property type="molecule type" value="Genomic_DNA"/>
</dbReference>
<feature type="domain" description="Protein TsetseEP" evidence="2">
    <location>
        <begin position="50"/>
        <end position="168"/>
    </location>
</feature>
<dbReference type="AlphaFoldDB" id="B4M5M5"/>
<dbReference type="HOGENOM" id="CLU_107310_0_1_1"/>
<dbReference type="Proteomes" id="UP000008792">
    <property type="component" value="Unassembled WGS sequence"/>
</dbReference>
<dbReference type="KEGG" id="dvi:6632545"/>
<evidence type="ECO:0000256" key="1">
    <source>
        <dbReference type="SAM" id="SignalP"/>
    </source>
</evidence>
<protein>
    <recommendedName>
        <fullName evidence="2">Protein TsetseEP domain-containing protein</fullName>
    </recommendedName>
</protein>
<proteinExistence type="predicted"/>
<evidence type="ECO:0000313" key="4">
    <source>
        <dbReference type="Proteomes" id="UP000008792"/>
    </source>
</evidence>
<reference evidence="3 4" key="1">
    <citation type="journal article" date="2007" name="Nature">
        <title>Evolution of genes and genomes on the Drosophila phylogeny.</title>
        <authorList>
            <consortium name="Drosophila 12 Genomes Consortium"/>
            <person name="Clark A.G."/>
            <person name="Eisen M.B."/>
            <person name="Smith D.R."/>
            <person name="Bergman C.M."/>
            <person name="Oliver B."/>
            <person name="Markow T.A."/>
            <person name="Kaufman T.C."/>
            <person name="Kellis M."/>
            <person name="Gelbart W."/>
            <person name="Iyer V.N."/>
            <person name="Pollard D.A."/>
            <person name="Sackton T.B."/>
            <person name="Larracuente A.M."/>
            <person name="Singh N.D."/>
            <person name="Abad J.P."/>
            <person name="Abt D.N."/>
            <person name="Adryan B."/>
            <person name="Aguade M."/>
            <person name="Akashi H."/>
            <person name="Anderson W.W."/>
            <person name="Aquadro C.F."/>
            <person name="Ardell D.H."/>
            <person name="Arguello R."/>
            <person name="Artieri C.G."/>
            <person name="Barbash D.A."/>
            <person name="Barker D."/>
            <person name="Barsanti P."/>
            <person name="Batterham P."/>
            <person name="Batzoglou S."/>
            <person name="Begun D."/>
            <person name="Bhutkar A."/>
            <person name="Blanco E."/>
            <person name="Bosak S.A."/>
            <person name="Bradley R.K."/>
            <person name="Brand A.D."/>
            <person name="Brent M.R."/>
            <person name="Brooks A.N."/>
            <person name="Brown R.H."/>
            <person name="Butlin R.K."/>
            <person name="Caggese C."/>
            <person name="Calvi B.R."/>
            <person name="Bernardo de Carvalho A."/>
            <person name="Caspi A."/>
            <person name="Castrezana S."/>
            <person name="Celniker S.E."/>
            <person name="Chang J.L."/>
            <person name="Chapple C."/>
            <person name="Chatterji S."/>
            <person name="Chinwalla A."/>
            <person name="Civetta A."/>
            <person name="Clifton S.W."/>
            <person name="Comeron J.M."/>
            <person name="Costello J.C."/>
            <person name="Coyne J.A."/>
            <person name="Daub J."/>
            <person name="David R.G."/>
            <person name="Delcher A.L."/>
            <person name="Delehaunty K."/>
            <person name="Do C.B."/>
            <person name="Ebling H."/>
            <person name="Edwards K."/>
            <person name="Eickbush T."/>
            <person name="Evans J.D."/>
            <person name="Filipski A."/>
            <person name="Findeiss S."/>
            <person name="Freyhult E."/>
            <person name="Fulton L."/>
            <person name="Fulton R."/>
            <person name="Garcia A.C."/>
            <person name="Gardiner A."/>
            <person name="Garfield D.A."/>
            <person name="Garvin B.E."/>
            <person name="Gibson G."/>
            <person name="Gilbert D."/>
            <person name="Gnerre S."/>
            <person name="Godfrey J."/>
            <person name="Good R."/>
            <person name="Gotea V."/>
            <person name="Gravely B."/>
            <person name="Greenberg A.J."/>
            <person name="Griffiths-Jones S."/>
            <person name="Gross S."/>
            <person name="Guigo R."/>
            <person name="Gustafson E.A."/>
            <person name="Haerty W."/>
            <person name="Hahn M.W."/>
            <person name="Halligan D.L."/>
            <person name="Halpern A.L."/>
            <person name="Halter G.M."/>
            <person name="Han M.V."/>
            <person name="Heger A."/>
            <person name="Hillier L."/>
            <person name="Hinrichs A.S."/>
            <person name="Holmes I."/>
            <person name="Hoskins R.A."/>
            <person name="Hubisz M.J."/>
            <person name="Hultmark D."/>
            <person name="Huntley M.A."/>
            <person name="Jaffe D.B."/>
            <person name="Jagadeeshan S."/>
            <person name="Jeck W.R."/>
            <person name="Johnson J."/>
            <person name="Jones C.D."/>
            <person name="Jordan W.C."/>
            <person name="Karpen G.H."/>
            <person name="Kataoka E."/>
            <person name="Keightley P.D."/>
            <person name="Kheradpour P."/>
            <person name="Kirkness E.F."/>
            <person name="Koerich L.B."/>
            <person name="Kristiansen K."/>
            <person name="Kudrna D."/>
            <person name="Kulathinal R.J."/>
            <person name="Kumar S."/>
            <person name="Kwok R."/>
            <person name="Lander E."/>
            <person name="Langley C.H."/>
            <person name="Lapoint R."/>
            <person name="Lazzaro B.P."/>
            <person name="Lee S.J."/>
            <person name="Levesque L."/>
            <person name="Li R."/>
            <person name="Lin C.F."/>
            <person name="Lin M.F."/>
            <person name="Lindblad-Toh K."/>
            <person name="Llopart A."/>
            <person name="Long M."/>
            <person name="Low L."/>
            <person name="Lozovsky E."/>
            <person name="Lu J."/>
            <person name="Luo M."/>
            <person name="Machado C.A."/>
            <person name="Makalowski W."/>
            <person name="Marzo M."/>
            <person name="Matsuda M."/>
            <person name="Matzkin L."/>
            <person name="McAllister B."/>
            <person name="McBride C.S."/>
            <person name="McKernan B."/>
            <person name="McKernan K."/>
            <person name="Mendez-Lago M."/>
            <person name="Minx P."/>
            <person name="Mollenhauer M.U."/>
            <person name="Montooth K."/>
            <person name="Mount S.M."/>
            <person name="Mu X."/>
            <person name="Myers E."/>
            <person name="Negre B."/>
            <person name="Newfeld S."/>
            <person name="Nielsen R."/>
            <person name="Noor M.A."/>
            <person name="O'Grady P."/>
            <person name="Pachter L."/>
            <person name="Papaceit M."/>
            <person name="Parisi M.J."/>
            <person name="Parisi M."/>
            <person name="Parts L."/>
            <person name="Pedersen J.S."/>
            <person name="Pesole G."/>
            <person name="Phillippy A.M."/>
            <person name="Ponting C.P."/>
            <person name="Pop M."/>
            <person name="Porcelli D."/>
            <person name="Powell J.R."/>
            <person name="Prohaska S."/>
            <person name="Pruitt K."/>
            <person name="Puig M."/>
            <person name="Quesneville H."/>
            <person name="Ram K.R."/>
            <person name="Rand D."/>
            <person name="Rasmussen M.D."/>
            <person name="Reed L.K."/>
            <person name="Reenan R."/>
            <person name="Reily A."/>
            <person name="Remington K.A."/>
            <person name="Rieger T.T."/>
            <person name="Ritchie M.G."/>
            <person name="Robin C."/>
            <person name="Rogers Y.H."/>
            <person name="Rohde C."/>
            <person name="Rozas J."/>
            <person name="Rubenfield M.J."/>
            <person name="Ruiz A."/>
            <person name="Russo S."/>
            <person name="Salzberg S.L."/>
            <person name="Sanchez-Gracia A."/>
            <person name="Saranga D.J."/>
            <person name="Sato H."/>
            <person name="Schaeffer S.W."/>
            <person name="Schatz M.C."/>
            <person name="Schlenke T."/>
            <person name="Schwartz R."/>
            <person name="Segarra C."/>
            <person name="Singh R.S."/>
            <person name="Sirot L."/>
            <person name="Sirota M."/>
            <person name="Sisneros N.B."/>
            <person name="Smith C.D."/>
            <person name="Smith T.F."/>
            <person name="Spieth J."/>
            <person name="Stage D.E."/>
            <person name="Stark A."/>
            <person name="Stephan W."/>
            <person name="Strausberg R.L."/>
            <person name="Strempel S."/>
            <person name="Sturgill D."/>
            <person name="Sutton G."/>
            <person name="Sutton G.G."/>
            <person name="Tao W."/>
            <person name="Teichmann S."/>
            <person name="Tobari Y.N."/>
            <person name="Tomimura Y."/>
            <person name="Tsolas J.M."/>
            <person name="Valente V.L."/>
            <person name="Venter E."/>
            <person name="Venter J.C."/>
            <person name="Vicario S."/>
            <person name="Vieira F.G."/>
            <person name="Vilella A.J."/>
            <person name="Villasante A."/>
            <person name="Walenz B."/>
            <person name="Wang J."/>
            <person name="Wasserman M."/>
            <person name="Watts T."/>
            <person name="Wilson D."/>
            <person name="Wilson R.K."/>
            <person name="Wing R.A."/>
            <person name="Wolfner M.F."/>
            <person name="Wong A."/>
            <person name="Wong G.K."/>
            <person name="Wu C.I."/>
            <person name="Wu G."/>
            <person name="Yamamoto D."/>
            <person name="Yang H.P."/>
            <person name="Yang S.P."/>
            <person name="Yorke J.A."/>
            <person name="Yoshida K."/>
            <person name="Zdobnov E."/>
            <person name="Zhang P."/>
            <person name="Zhang Y."/>
            <person name="Zimin A.V."/>
            <person name="Baldwin J."/>
            <person name="Abdouelleil A."/>
            <person name="Abdulkadir J."/>
            <person name="Abebe A."/>
            <person name="Abera B."/>
            <person name="Abreu J."/>
            <person name="Acer S.C."/>
            <person name="Aftuck L."/>
            <person name="Alexander A."/>
            <person name="An P."/>
            <person name="Anderson E."/>
            <person name="Anderson S."/>
            <person name="Arachi H."/>
            <person name="Azer M."/>
            <person name="Bachantsang P."/>
            <person name="Barry A."/>
            <person name="Bayul T."/>
            <person name="Berlin A."/>
            <person name="Bessette D."/>
            <person name="Bloom T."/>
            <person name="Blye J."/>
            <person name="Boguslavskiy L."/>
            <person name="Bonnet C."/>
            <person name="Boukhgalter B."/>
            <person name="Bourzgui I."/>
            <person name="Brown A."/>
            <person name="Cahill P."/>
            <person name="Channer S."/>
            <person name="Cheshatsang Y."/>
            <person name="Chuda L."/>
            <person name="Citroen M."/>
            <person name="Collymore A."/>
            <person name="Cooke P."/>
            <person name="Costello M."/>
            <person name="D'Aco K."/>
            <person name="Daza R."/>
            <person name="De Haan G."/>
            <person name="DeGray S."/>
            <person name="DeMaso C."/>
            <person name="Dhargay N."/>
            <person name="Dooley K."/>
            <person name="Dooley E."/>
            <person name="Doricent M."/>
            <person name="Dorje P."/>
            <person name="Dorjee K."/>
            <person name="Dupes A."/>
            <person name="Elong R."/>
            <person name="Falk J."/>
            <person name="Farina A."/>
            <person name="Faro S."/>
            <person name="Ferguson D."/>
            <person name="Fisher S."/>
            <person name="Foley C.D."/>
            <person name="Franke A."/>
            <person name="Friedrich D."/>
            <person name="Gadbois L."/>
            <person name="Gearin G."/>
            <person name="Gearin C.R."/>
            <person name="Giannoukos G."/>
            <person name="Goode T."/>
            <person name="Graham J."/>
            <person name="Grandbois E."/>
            <person name="Grewal S."/>
            <person name="Gyaltsen K."/>
            <person name="Hafez N."/>
            <person name="Hagos B."/>
            <person name="Hall J."/>
            <person name="Henson C."/>
            <person name="Hollinger A."/>
            <person name="Honan T."/>
            <person name="Huard M.D."/>
            <person name="Hughes L."/>
            <person name="Hurhula B."/>
            <person name="Husby M.E."/>
            <person name="Kamat A."/>
            <person name="Kanga B."/>
            <person name="Kashin S."/>
            <person name="Khazanovich D."/>
            <person name="Kisner P."/>
            <person name="Lance K."/>
            <person name="Lara M."/>
            <person name="Lee W."/>
            <person name="Lennon N."/>
            <person name="Letendre F."/>
            <person name="LeVine R."/>
            <person name="Lipovsky A."/>
            <person name="Liu X."/>
            <person name="Liu J."/>
            <person name="Liu S."/>
            <person name="Lokyitsang T."/>
            <person name="Lokyitsang Y."/>
            <person name="Lubonja R."/>
            <person name="Lui A."/>
            <person name="MacDonald P."/>
            <person name="Magnisalis V."/>
            <person name="Maru K."/>
            <person name="Matthews C."/>
            <person name="McCusker W."/>
            <person name="McDonough S."/>
            <person name="Mehta T."/>
            <person name="Meldrim J."/>
            <person name="Meneus L."/>
            <person name="Mihai O."/>
            <person name="Mihalev A."/>
            <person name="Mihova T."/>
            <person name="Mittelman R."/>
            <person name="Mlenga V."/>
            <person name="Montmayeur A."/>
            <person name="Mulrain L."/>
            <person name="Navidi A."/>
            <person name="Naylor J."/>
            <person name="Negash T."/>
            <person name="Nguyen T."/>
            <person name="Nguyen N."/>
            <person name="Nicol R."/>
            <person name="Norbu C."/>
            <person name="Norbu N."/>
            <person name="Novod N."/>
            <person name="O'Neill B."/>
            <person name="Osman S."/>
            <person name="Markiewicz E."/>
            <person name="Oyono O.L."/>
            <person name="Patti C."/>
            <person name="Phunkhang P."/>
            <person name="Pierre F."/>
            <person name="Priest M."/>
            <person name="Raghuraman S."/>
            <person name="Rege F."/>
            <person name="Reyes R."/>
            <person name="Rise C."/>
            <person name="Rogov P."/>
            <person name="Ross K."/>
            <person name="Ryan E."/>
            <person name="Settipalli S."/>
            <person name="Shea T."/>
            <person name="Sherpa N."/>
            <person name="Shi L."/>
            <person name="Shih D."/>
            <person name="Sparrow T."/>
            <person name="Spaulding J."/>
            <person name="Stalker J."/>
            <person name="Stange-Thomann N."/>
            <person name="Stavropoulos S."/>
            <person name="Stone C."/>
            <person name="Strader C."/>
            <person name="Tesfaye S."/>
            <person name="Thomson T."/>
            <person name="Thoulutsang Y."/>
            <person name="Thoulutsang D."/>
            <person name="Topham K."/>
            <person name="Topping I."/>
            <person name="Tsamla T."/>
            <person name="Vassiliev H."/>
            <person name="Vo A."/>
            <person name="Wangchuk T."/>
            <person name="Wangdi T."/>
            <person name="Weiand M."/>
            <person name="Wilkinson J."/>
            <person name="Wilson A."/>
            <person name="Yadav S."/>
            <person name="Young G."/>
            <person name="Yu Q."/>
            <person name="Zembek L."/>
            <person name="Zhong D."/>
            <person name="Zimmer A."/>
            <person name="Zwirko Z."/>
            <person name="Jaffe D.B."/>
            <person name="Alvarez P."/>
            <person name="Brockman W."/>
            <person name="Butler J."/>
            <person name="Chin C."/>
            <person name="Gnerre S."/>
            <person name="Grabherr M."/>
            <person name="Kleber M."/>
            <person name="Mauceli E."/>
            <person name="MacCallum I."/>
        </authorList>
    </citation>
    <scope>NUCLEOTIDE SEQUENCE [LARGE SCALE GENOMIC DNA]</scope>
    <source>
        <strain evidence="4">Tucson 15010-1051.87</strain>
    </source>
</reference>
<dbReference type="InterPro" id="IPR007931">
    <property type="entry name" value="TsetseEP"/>
</dbReference>
<evidence type="ECO:0000259" key="2">
    <source>
        <dbReference type="Pfam" id="PF05267"/>
    </source>
</evidence>
<feature type="chain" id="PRO_5002814623" description="Protein TsetseEP domain-containing protein" evidence="1">
    <location>
        <begin position="18"/>
        <end position="211"/>
    </location>
</feature>
<dbReference type="PhylomeDB" id="B4M5M5"/>
<organism evidence="3 4">
    <name type="scientific">Drosophila virilis</name>
    <name type="common">Fruit fly</name>
    <dbReference type="NCBI Taxonomy" id="7244"/>
    <lineage>
        <taxon>Eukaryota</taxon>
        <taxon>Metazoa</taxon>
        <taxon>Ecdysozoa</taxon>
        <taxon>Arthropoda</taxon>
        <taxon>Hexapoda</taxon>
        <taxon>Insecta</taxon>
        <taxon>Pterygota</taxon>
        <taxon>Neoptera</taxon>
        <taxon>Endopterygota</taxon>
        <taxon>Diptera</taxon>
        <taxon>Brachycera</taxon>
        <taxon>Muscomorpha</taxon>
        <taxon>Ephydroidea</taxon>
        <taxon>Drosophilidae</taxon>
        <taxon>Drosophila</taxon>
    </lineage>
</organism>
<sequence>MLFKALPLFLTIGTALALMPLKPKIDSDRSLVDFMLMSRGVGSSNPALNQYCFNRYLPILKDITDQYEADYGKCVDTYKAECEAIDAKYYEPRENFTATAKETCDALLKCDGNVHYVDAFDCFASTGSEYSKKLFTLSSDAGEYGGIVRELYRAADTVAEFCANYAERVYWENTDRTYAELQKCLNGDIVEPSSNPSIIITTTTESQTTVV</sequence>
<dbReference type="InParanoid" id="B4M5M5"/>
<evidence type="ECO:0000313" key="3">
    <source>
        <dbReference type="EMBL" id="EDW58951.1"/>
    </source>
</evidence>
<keyword evidence="4" id="KW-1185">Reference proteome</keyword>
<name>B4M5M5_DROVI</name>